<dbReference type="Proteomes" id="UP000638353">
    <property type="component" value="Unassembled WGS sequence"/>
</dbReference>
<reference evidence="2" key="2">
    <citation type="submission" date="2020-09" db="EMBL/GenBank/DDBJ databases">
        <authorList>
            <person name="Sun Q."/>
            <person name="Ohkuma M."/>
        </authorList>
    </citation>
    <scope>NUCLEOTIDE SEQUENCE</scope>
    <source>
        <strain evidence="2">JCM 4637</strain>
    </source>
</reference>
<evidence type="ECO:0000259" key="1">
    <source>
        <dbReference type="Pfam" id="PF13480"/>
    </source>
</evidence>
<accession>A0A919CCE8</accession>
<sequence>MNRSAAPRQPLPRRAALRARYAWDQHPRLAALRTRTDALRAPFRALTPLDAPLRLAYSGVPEGRLHLLPFLEGQGVPAAPLATFPLHTPAPDLLIRGVRTVPDPSPASVLMPFRVRLAVSLESGWRQRISRRERRAFAANQRENGWSWQESRDPADFDFFYRRMHLPTMRQRHGESTRSAAPDLAYECLFRRGVLFFLVQDGQRVAGVLCALPPGERRLTMRLLGVLDGAPEHYASGAVKALTHFALEWAAERGFAEVDLSGSEPFLSKGIFQFKQRFHPVCSLPLDHFGRKRAVLRVLRDSPRVRDFLVANPLLTIPASGDGFEAVYFHDGARPARTAQLAWQCPGVERAVEVDLDAFLASVPERATA</sequence>
<dbReference type="EMBL" id="BMVC01000011">
    <property type="protein sequence ID" value="GHD04513.1"/>
    <property type="molecule type" value="Genomic_DNA"/>
</dbReference>
<protein>
    <recommendedName>
        <fullName evidence="1">BioF2-like acetyltransferase domain-containing protein</fullName>
    </recommendedName>
</protein>
<dbReference type="RefSeq" id="WP_189825548.1">
    <property type="nucleotide sequence ID" value="NZ_BMVC01000011.1"/>
</dbReference>
<evidence type="ECO:0000313" key="3">
    <source>
        <dbReference type="Proteomes" id="UP000638353"/>
    </source>
</evidence>
<dbReference type="CDD" id="cd04301">
    <property type="entry name" value="NAT_SF"/>
    <property type="match status" value="1"/>
</dbReference>
<organism evidence="2 3">
    <name type="scientific">Streptomyces finlayi</name>
    <dbReference type="NCBI Taxonomy" id="67296"/>
    <lineage>
        <taxon>Bacteria</taxon>
        <taxon>Bacillati</taxon>
        <taxon>Actinomycetota</taxon>
        <taxon>Actinomycetes</taxon>
        <taxon>Kitasatosporales</taxon>
        <taxon>Streptomycetaceae</taxon>
        <taxon>Streptomyces</taxon>
    </lineage>
</organism>
<gene>
    <name evidence="2" type="ORF">GCM10010334_53430</name>
</gene>
<dbReference type="Gene3D" id="3.40.630.30">
    <property type="match status" value="1"/>
</dbReference>
<dbReference type="Pfam" id="PF13480">
    <property type="entry name" value="Acetyltransf_6"/>
    <property type="match status" value="1"/>
</dbReference>
<dbReference type="AlphaFoldDB" id="A0A919CCE8"/>
<reference evidence="2" key="1">
    <citation type="journal article" date="2014" name="Int. J. Syst. Evol. Microbiol.">
        <title>Complete genome sequence of Corynebacterium casei LMG S-19264T (=DSM 44701T), isolated from a smear-ripened cheese.</title>
        <authorList>
            <consortium name="US DOE Joint Genome Institute (JGI-PGF)"/>
            <person name="Walter F."/>
            <person name="Albersmeier A."/>
            <person name="Kalinowski J."/>
            <person name="Ruckert C."/>
        </authorList>
    </citation>
    <scope>NUCLEOTIDE SEQUENCE</scope>
    <source>
        <strain evidence="2">JCM 4637</strain>
    </source>
</reference>
<feature type="domain" description="BioF2-like acetyltransferase" evidence="1">
    <location>
        <begin position="126"/>
        <end position="263"/>
    </location>
</feature>
<dbReference type="SUPFAM" id="SSF55729">
    <property type="entry name" value="Acyl-CoA N-acyltransferases (Nat)"/>
    <property type="match status" value="1"/>
</dbReference>
<evidence type="ECO:0000313" key="2">
    <source>
        <dbReference type="EMBL" id="GHD04513.1"/>
    </source>
</evidence>
<proteinExistence type="predicted"/>
<name>A0A919CCE8_9ACTN</name>
<dbReference type="InterPro" id="IPR016181">
    <property type="entry name" value="Acyl_CoA_acyltransferase"/>
</dbReference>
<dbReference type="InterPro" id="IPR038740">
    <property type="entry name" value="BioF2-like_GNAT_dom"/>
</dbReference>
<comment type="caution">
    <text evidence="2">The sequence shown here is derived from an EMBL/GenBank/DDBJ whole genome shotgun (WGS) entry which is preliminary data.</text>
</comment>